<dbReference type="PANTHER" id="PTHR33393">
    <property type="entry name" value="POLYGLUTAMINE SYNTHESIS ACCESSORY PROTEIN RV0574C-RELATED"/>
    <property type="match status" value="1"/>
</dbReference>
<evidence type="ECO:0000259" key="3">
    <source>
        <dbReference type="SMART" id="SM00854"/>
    </source>
</evidence>
<evidence type="ECO:0000313" key="4">
    <source>
        <dbReference type="EMBL" id="OAS82767.1"/>
    </source>
</evidence>
<proteinExistence type="inferred from homology"/>
<evidence type="ECO:0000256" key="1">
    <source>
        <dbReference type="ARBA" id="ARBA00005662"/>
    </source>
</evidence>
<accession>A0A179SM85</accession>
<gene>
    <name evidence="4" type="ORF">A6K24_11640</name>
</gene>
<dbReference type="PANTHER" id="PTHR33393:SF12">
    <property type="entry name" value="CAPSULE BIOSYNTHESIS PROTEIN CAPA"/>
    <property type="match status" value="1"/>
</dbReference>
<evidence type="ECO:0000313" key="5">
    <source>
        <dbReference type="Proteomes" id="UP000078534"/>
    </source>
</evidence>
<dbReference type="Proteomes" id="UP000078534">
    <property type="component" value="Unassembled WGS sequence"/>
</dbReference>
<dbReference type="InterPro" id="IPR052169">
    <property type="entry name" value="CW_Biosynth-Accessory"/>
</dbReference>
<feature type="compositionally biased region" description="Basic and acidic residues" evidence="2">
    <location>
        <begin position="41"/>
        <end position="59"/>
    </location>
</feature>
<dbReference type="OrthoDB" id="9810906at2"/>
<dbReference type="Gene3D" id="3.60.21.10">
    <property type="match status" value="1"/>
</dbReference>
<keyword evidence="5" id="KW-1185">Reference proteome</keyword>
<dbReference type="SMART" id="SM00854">
    <property type="entry name" value="PGA_cap"/>
    <property type="match status" value="1"/>
</dbReference>
<dbReference type="EMBL" id="LWSG01000044">
    <property type="protein sequence ID" value="OAS82767.1"/>
    <property type="molecule type" value="Genomic_DNA"/>
</dbReference>
<dbReference type="CDD" id="cd07381">
    <property type="entry name" value="MPP_CapA"/>
    <property type="match status" value="1"/>
</dbReference>
<comment type="similarity">
    <text evidence="1">Belongs to the CapA family.</text>
</comment>
<reference evidence="5" key="1">
    <citation type="submission" date="2016-04" db="EMBL/GenBank/DDBJ databases">
        <authorList>
            <person name="Lyu Z."/>
            <person name="Lyu W."/>
        </authorList>
    </citation>
    <scope>NUCLEOTIDE SEQUENCE [LARGE SCALE GENOMIC DNA]</scope>
    <source>
        <strain evidence="5">C44</strain>
    </source>
</reference>
<dbReference type="InterPro" id="IPR029052">
    <property type="entry name" value="Metallo-depent_PP-like"/>
</dbReference>
<dbReference type="RefSeq" id="WP_066339228.1">
    <property type="nucleotide sequence ID" value="NZ_LWSG01000044.1"/>
</dbReference>
<dbReference type="InterPro" id="IPR019079">
    <property type="entry name" value="Capsule_synth_CapA"/>
</dbReference>
<evidence type="ECO:0000256" key="2">
    <source>
        <dbReference type="SAM" id="MobiDB-lite"/>
    </source>
</evidence>
<protein>
    <submittedName>
        <fullName evidence="4">Capsular biosynthesis protein</fullName>
    </submittedName>
</protein>
<organism evidence="4 5">
    <name type="scientific">Metabacillus litoralis</name>
    <dbReference type="NCBI Taxonomy" id="152268"/>
    <lineage>
        <taxon>Bacteria</taxon>
        <taxon>Bacillati</taxon>
        <taxon>Bacillota</taxon>
        <taxon>Bacilli</taxon>
        <taxon>Bacillales</taxon>
        <taxon>Bacillaceae</taxon>
        <taxon>Metabacillus</taxon>
    </lineage>
</organism>
<sequence>MKRPLFYFLLVTLILVASSFYLLHKKDIKTPDSYIQNKNTDSGKEINTETSEKSRKQATDKTSTATLSAIGDILIHDRVYNPAHVANGQYDFMPFLTPVQSYLGEADITVANQETMIGGVEIGLSTYPSFNSPHEVGDALKESGVDLVTLANNHTLDRGEEAIRNAIQHWNKIGMPYVGSYVSSKDKMKIRTIEMNDIIFSFLAYTYGTNGISVPKDKPYLVNLIDMEKMKQEILEAKELSDVVVVSLHFGQEYQRLPNDEQKKLARQTANAGADIIIGHHPHVLQPMEWIERADGKRSFVAYSLGNFFSGQKGDYKDIGGILQIKVEKVEINGESIVKLNNPSFIPTFVGEDYTVSPLKKVAGKEAVYKEIINHMKQWLPELKVH</sequence>
<dbReference type="Pfam" id="PF09587">
    <property type="entry name" value="PGA_cap"/>
    <property type="match status" value="1"/>
</dbReference>
<feature type="domain" description="Capsule synthesis protein CapA" evidence="3">
    <location>
        <begin position="66"/>
        <end position="312"/>
    </location>
</feature>
<name>A0A179SM85_9BACI</name>
<dbReference type="AlphaFoldDB" id="A0A179SM85"/>
<feature type="region of interest" description="Disordered" evidence="2">
    <location>
        <begin position="35"/>
        <end position="60"/>
    </location>
</feature>
<dbReference type="STRING" id="152268.A6K24_11640"/>
<dbReference type="SUPFAM" id="SSF56300">
    <property type="entry name" value="Metallo-dependent phosphatases"/>
    <property type="match status" value="1"/>
</dbReference>
<comment type="caution">
    <text evidence="4">The sequence shown here is derived from an EMBL/GenBank/DDBJ whole genome shotgun (WGS) entry which is preliminary data.</text>
</comment>